<reference evidence="3" key="1">
    <citation type="submission" date="2018-06" db="EMBL/GenBank/DDBJ databases">
        <title>Serratia marcescens genome sequencing and assembly.</title>
        <authorList>
            <person name="Martins R.C.R."/>
            <person name="Perdigao-Neto L.V."/>
            <person name="Costa S.F."/>
            <person name="Levin A.S.S."/>
        </authorList>
    </citation>
    <scope>NUCLEOTIDE SEQUENCE</scope>
    <source>
        <strain evidence="3">1283</strain>
    </source>
</reference>
<feature type="non-terminal residue" evidence="3">
    <location>
        <position position="1"/>
    </location>
</feature>
<protein>
    <submittedName>
        <fullName evidence="3">Urea carboxylase</fullName>
    </submittedName>
</protein>
<dbReference type="EMBL" id="QJQB01000198">
    <property type="protein sequence ID" value="PYA69772.1"/>
    <property type="molecule type" value="Genomic_DNA"/>
</dbReference>
<dbReference type="PANTHER" id="PTHR45266:SF3">
    <property type="entry name" value="OXALOACETATE DECARBOXYLASE ALPHA CHAIN"/>
    <property type="match status" value="1"/>
</dbReference>
<accession>A0ABX5NF09</accession>
<dbReference type="Pfam" id="PF00364">
    <property type="entry name" value="Biotin_lipoyl"/>
    <property type="match status" value="1"/>
</dbReference>
<evidence type="ECO:0000256" key="1">
    <source>
        <dbReference type="ARBA" id="ARBA00023267"/>
    </source>
</evidence>
<name>A0ABX5NF09_SERMA</name>
<dbReference type="PROSITE" id="PS50968">
    <property type="entry name" value="BIOTINYL_LIPOYL"/>
    <property type="match status" value="1"/>
</dbReference>
<comment type="caution">
    <text evidence="3">The sequence shown here is derived from an EMBL/GenBank/DDBJ whole genome shotgun (WGS) entry which is preliminary data.</text>
</comment>
<dbReference type="Gene3D" id="2.40.50.100">
    <property type="match status" value="1"/>
</dbReference>
<sequence>WRSDDDEAEAQLLPPEEEDAIDGDLVSADLNGSVWKILVEPGQAVAAGQPLIVVEAMKMELAVTAPRAGIVKRISCRQGRPVGPGDALLWLEKAV</sequence>
<dbReference type="PROSITE" id="PS00188">
    <property type="entry name" value="BIOTIN"/>
    <property type="match status" value="1"/>
</dbReference>
<dbReference type="PANTHER" id="PTHR45266">
    <property type="entry name" value="OXALOACETATE DECARBOXYLASE ALPHA CHAIN"/>
    <property type="match status" value="1"/>
</dbReference>
<reference evidence="3" key="2">
    <citation type="submission" date="2018-06" db="EMBL/GenBank/DDBJ databases">
        <authorList>
            <person name="Martins R.C."/>
            <person name="Perdigao-Neto L.V."/>
            <person name="Costa S.F."/>
            <person name="Levin A.S.S."/>
        </authorList>
    </citation>
    <scope>NUCLEOTIDE SEQUENCE</scope>
    <source>
        <strain evidence="3">1283</strain>
    </source>
</reference>
<dbReference type="InterPro" id="IPR000089">
    <property type="entry name" value="Biotin_lipoyl"/>
</dbReference>
<organism evidence="3 4">
    <name type="scientific">Serratia marcescens</name>
    <dbReference type="NCBI Taxonomy" id="615"/>
    <lineage>
        <taxon>Bacteria</taxon>
        <taxon>Pseudomonadati</taxon>
        <taxon>Pseudomonadota</taxon>
        <taxon>Gammaproteobacteria</taxon>
        <taxon>Enterobacterales</taxon>
        <taxon>Yersiniaceae</taxon>
        <taxon>Serratia</taxon>
    </lineage>
</organism>
<evidence type="ECO:0000259" key="2">
    <source>
        <dbReference type="PROSITE" id="PS50968"/>
    </source>
</evidence>
<evidence type="ECO:0000313" key="3">
    <source>
        <dbReference type="EMBL" id="PYA69772.1"/>
    </source>
</evidence>
<dbReference type="InterPro" id="IPR011053">
    <property type="entry name" value="Single_hybrid_motif"/>
</dbReference>
<keyword evidence="1" id="KW-0092">Biotin</keyword>
<dbReference type="SUPFAM" id="SSF51230">
    <property type="entry name" value="Single hybrid motif"/>
    <property type="match status" value="1"/>
</dbReference>
<dbReference type="RefSeq" id="WP_220036288.1">
    <property type="nucleotide sequence ID" value="NZ_QJQB01000198.1"/>
</dbReference>
<evidence type="ECO:0000313" key="4">
    <source>
        <dbReference type="Proteomes" id="UP000247823"/>
    </source>
</evidence>
<dbReference type="InterPro" id="IPR050709">
    <property type="entry name" value="Biotin_Carboxyl_Carrier/Decarb"/>
</dbReference>
<gene>
    <name evidence="3" type="ORF">DMW51_08775</name>
</gene>
<proteinExistence type="predicted"/>
<dbReference type="CDD" id="cd06850">
    <property type="entry name" value="biotinyl_domain"/>
    <property type="match status" value="1"/>
</dbReference>
<feature type="domain" description="Lipoyl-binding" evidence="2">
    <location>
        <begin position="16"/>
        <end position="92"/>
    </location>
</feature>
<keyword evidence="4" id="KW-1185">Reference proteome</keyword>
<dbReference type="Proteomes" id="UP000247823">
    <property type="component" value="Unassembled WGS sequence"/>
</dbReference>
<dbReference type="InterPro" id="IPR001882">
    <property type="entry name" value="Biotin_BS"/>
</dbReference>